<reference evidence="1 2" key="1">
    <citation type="journal article" date="2022" name="New Phytol.">
        <title>Ecological generalism drives hyperdiversity of secondary metabolite gene clusters in xylarialean endophytes.</title>
        <authorList>
            <person name="Franco M.E.E."/>
            <person name="Wisecaver J.H."/>
            <person name="Arnold A.E."/>
            <person name="Ju Y.M."/>
            <person name="Slot J.C."/>
            <person name="Ahrendt S."/>
            <person name="Moore L.P."/>
            <person name="Eastman K.E."/>
            <person name="Scott K."/>
            <person name="Konkel Z."/>
            <person name="Mondo S.J."/>
            <person name="Kuo A."/>
            <person name="Hayes R.D."/>
            <person name="Haridas S."/>
            <person name="Andreopoulos B."/>
            <person name="Riley R."/>
            <person name="LaButti K."/>
            <person name="Pangilinan J."/>
            <person name="Lipzen A."/>
            <person name="Amirebrahimi M."/>
            <person name="Yan J."/>
            <person name="Adam C."/>
            <person name="Keymanesh K."/>
            <person name="Ng V."/>
            <person name="Louie K."/>
            <person name="Northen T."/>
            <person name="Drula E."/>
            <person name="Henrissat B."/>
            <person name="Hsieh H.M."/>
            <person name="Youens-Clark K."/>
            <person name="Lutzoni F."/>
            <person name="Miadlikowska J."/>
            <person name="Eastwood D.C."/>
            <person name="Hamelin R.C."/>
            <person name="Grigoriev I.V."/>
            <person name="U'Ren J.M."/>
        </authorList>
    </citation>
    <scope>NUCLEOTIDE SEQUENCE [LARGE SCALE GENOMIC DNA]</scope>
    <source>
        <strain evidence="1 2">ER1909</strain>
    </source>
</reference>
<protein>
    <submittedName>
        <fullName evidence="1">Uncharacterized protein</fullName>
    </submittedName>
</protein>
<proteinExistence type="predicted"/>
<evidence type="ECO:0000313" key="1">
    <source>
        <dbReference type="EMBL" id="KAI6084287.1"/>
    </source>
</evidence>
<evidence type="ECO:0000313" key="2">
    <source>
        <dbReference type="Proteomes" id="UP001497680"/>
    </source>
</evidence>
<name>A0ACC0CUX6_9PEZI</name>
<gene>
    <name evidence="1" type="ORF">F4821DRAFT_262084</name>
</gene>
<dbReference type="EMBL" id="MU394339">
    <property type="protein sequence ID" value="KAI6084287.1"/>
    <property type="molecule type" value="Genomic_DNA"/>
</dbReference>
<dbReference type="Proteomes" id="UP001497680">
    <property type="component" value="Unassembled WGS sequence"/>
</dbReference>
<organism evidence="1 2">
    <name type="scientific">Hypoxylon rubiginosum</name>
    <dbReference type="NCBI Taxonomy" id="110542"/>
    <lineage>
        <taxon>Eukaryota</taxon>
        <taxon>Fungi</taxon>
        <taxon>Dikarya</taxon>
        <taxon>Ascomycota</taxon>
        <taxon>Pezizomycotina</taxon>
        <taxon>Sordariomycetes</taxon>
        <taxon>Xylariomycetidae</taxon>
        <taxon>Xylariales</taxon>
        <taxon>Hypoxylaceae</taxon>
        <taxon>Hypoxylon</taxon>
    </lineage>
</organism>
<keyword evidence="2" id="KW-1185">Reference proteome</keyword>
<sequence length="232" mass="25346">MLRLFPIAAEKQPLSSFMRKRSFTYPPRNSWALCPEAPPAETSIRTQALSAGHLELTHEGKSFHISKQLPVSLRSLATLAIAHTAILRLKISNNHELLNPRTYHDQFLGLRTEEWVSDVYKCMLEAMTASVGMVEAMTNHRVTPQETTQCISTSTMGPAHEQPDTTANVATPTDHTSYSAASIHEYVTGVAQGDAPITTMLQQGGTDSNLAARQAKVQGEVSDAIEKYGQAA</sequence>
<accession>A0ACC0CUX6</accession>
<comment type="caution">
    <text evidence="1">The sequence shown here is derived from an EMBL/GenBank/DDBJ whole genome shotgun (WGS) entry which is preliminary data.</text>
</comment>